<evidence type="ECO:0000256" key="6">
    <source>
        <dbReference type="RuleBase" id="RU361235"/>
    </source>
</evidence>
<dbReference type="Proteomes" id="UP000046392">
    <property type="component" value="Unplaced"/>
</dbReference>
<evidence type="ECO:0000256" key="4">
    <source>
        <dbReference type="ARBA" id="ARBA00023157"/>
    </source>
</evidence>
<dbReference type="STRING" id="174720.A0A0N5CHH2"/>
<feature type="domain" description="Carboxylesterase type B" evidence="7">
    <location>
        <begin position="38"/>
        <end position="564"/>
    </location>
</feature>
<keyword evidence="6" id="KW-0732">Signal</keyword>
<dbReference type="PANTHER" id="PTHR43918">
    <property type="entry name" value="ACETYLCHOLINESTERASE"/>
    <property type="match status" value="1"/>
</dbReference>
<evidence type="ECO:0000256" key="1">
    <source>
        <dbReference type="ARBA" id="ARBA00005964"/>
    </source>
</evidence>
<dbReference type="InterPro" id="IPR019826">
    <property type="entry name" value="Carboxylesterase_B_AS"/>
</dbReference>
<keyword evidence="2" id="KW-0719">Serine esterase</keyword>
<dbReference type="GO" id="GO:0005615">
    <property type="term" value="C:extracellular space"/>
    <property type="evidence" value="ECO:0007669"/>
    <property type="project" value="TreeGrafter"/>
</dbReference>
<reference evidence="9" key="1">
    <citation type="submission" date="2017-02" db="UniProtKB">
        <authorList>
            <consortium name="WormBaseParasite"/>
        </authorList>
    </citation>
    <scope>IDENTIFICATION</scope>
</reference>
<dbReference type="EC" id="3.1.1.-" evidence="6"/>
<dbReference type="PRINTS" id="PR00878">
    <property type="entry name" value="CHOLNESTRASE"/>
</dbReference>
<accession>A0A0N5CHH2</accession>
<dbReference type="GO" id="GO:0006581">
    <property type="term" value="P:acetylcholine catabolic process"/>
    <property type="evidence" value="ECO:0007669"/>
    <property type="project" value="TreeGrafter"/>
</dbReference>
<dbReference type="PANTHER" id="PTHR43918:SF15">
    <property type="entry name" value="CARBOXYLIC ESTER HYDROLASE"/>
    <property type="match status" value="1"/>
</dbReference>
<dbReference type="PROSITE" id="PS00122">
    <property type="entry name" value="CARBOXYLESTERASE_B_1"/>
    <property type="match status" value="1"/>
</dbReference>
<dbReference type="InterPro" id="IPR000997">
    <property type="entry name" value="Cholinesterase"/>
</dbReference>
<feature type="active site" description="Acyl-ester intermediate" evidence="5">
    <location>
        <position position="231"/>
    </location>
</feature>
<feature type="chain" id="PRO_5005733560" description="Carboxylic ester hydrolase" evidence="6">
    <location>
        <begin position="18"/>
        <end position="667"/>
    </location>
</feature>
<sequence>MILILLPLFSFFHLSFCNEGSSIGTSAPTTTTPRPPYAINTTIGDMKGRNLTFDEGNVTEYLGIPFAYPPYGPGRFLPPKLLNEKQWNGTYEFSTVANSCMQLLINDTFEGYNYTNPRKNISEDCLQLNMWVPEHKNENRTTVVFLFGDSFLYGSPSLDLNNGSMLALRSGAIIVNLNYRLSMFGFAYFGEDSWVKGNMGLLDQQVGLKWVHDNIENFGGNKSEITLYGSSAGATSVTAHLFSNNSNGLFNRAVVASGAITNIWQTNSRIMAIRFTLEVAKLLNCTEEIKLGEVENGEEESERKINSTKIIECLQNKTANEILTVVYGVYNETIHGTYNQTNGTYSIAAPEIYPFVPIDNDTVFFNGSLWDKYNRSEVNKNVDIIFGRTQDELTYLMPFMLQHMNCTFNSTLQRETISSGKKDDNGNRCLLNDTNFEGVAETIANVMLYPNNDTADFKGKLMKIYNQTKRGIPLKSRAKVARMMSDFFIHCRLSEFAEYYYNATRNSTKKNVFFYEYRKRSVINPWPKWMGAMHTWELEPIFGFPFRHPELYNKTEEENEIRRKRQTKEVVQTTTMKPNVTFEQLFSNISMKQVRNFSNYGKPGRFWLQFNETHKLGLVISGNFSTPVKYVNATTRRCKNLAALIGNLSNKLPMEELEEEEEDEEEE</sequence>
<evidence type="ECO:0000256" key="2">
    <source>
        <dbReference type="ARBA" id="ARBA00022487"/>
    </source>
</evidence>
<dbReference type="GO" id="GO:0005886">
    <property type="term" value="C:plasma membrane"/>
    <property type="evidence" value="ECO:0007669"/>
    <property type="project" value="TreeGrafter"/>
</dbReference>
<dbReference type="GO" id="GO:0019695">
    <property type="term" value="P:choline metabolic process"/>
    <property type="evidence" value="ECO:0007669"/>
    <property type="project" value="TreeGrafter"/>
</dbReference>
<organism evidence="8 9">
    <name type="scientific">Strongyloides papillosus</name>
    <name type="common">Intestinal threadworm</name>
    <dbReference type="NCBI Taxonomy" id="174720"/>
    <lineage>
        <taxon>Eukaryota</taxon>
        <taxon>Metazoa</taxon>
        <taxon>Ecdysozoa</taxon>
        <taxon>Nematoda</taxon>
        <taxon>Chromadorea</taxon>
        <taxon>Rhabditida</taxon>
        <taxon>Tylenchina</taxon>
        <taxon>Panagrolaimomorpha</taxon>
        <taxon>Strongyloidoidea</taxon>
        <taxon>Strongyloididae</taxon>
        <taxon>Strongyloides</taxon>
    </lineage>
</organism>
<proteinExistence type="inferred from homology"/>
<dbReference type="Pfam" id="PF00135">
    <property type="entry name" value="COesterase"/>
    <property type="match status" value="1"/>
</dbReference>
<keyword evidence="4" id="KW-1015">Disulfide bond</keyword>
<evidence type="ECO:0000259" key="7">
    <source>
        <dbReference type="Pfam" id="PF00135"/>
    </source>
</evidence>
<evidence type="ECO:0000313" key="9">
    <source>
        <dbReference type="WBParaSite" id="SPAL_0001728900.1"/>
    </source>
</evidence>
<keyword evidence="8" id="KW-1185">Reference proteome</keyword>
<dbReference type="GO" id="GO:0003990">
    <property type="term" value="F:acetylcholinesterase activity"/>
    <property type="evidence" value="ECO:0007669"/>
    <property type="project" value="TreeGrafter"/>
</dbReference>
<feature type="active site" description="Charge relay system" evidence="5">
    <location>
        <position position="392"/>
    </location>
</feature>
<dbReference type="InterPro" id="IPR002018">
    <property type="entry name" value="CarbesteraseB"/>
</dbReference>
<protein>
    <recommendedName>
        <fullName evidence="6">Carboxylic ester hydrolase</fullName>
        <ecNumber evidence="6">3.1.1.-</ecNumber>
    </recommendedName>
</protein>
<dbReference type="InterPro" id="IPR050654">
    <property type="entry name" value="AChE-related_enzymes"/>
</dbReference>
<dbReference type="InterPro" id="IPR029058">
    <property type="entry name" value="AB_hydrolase_fold"/>
</dbReference>
<dbReference type="SUPFAM" id="SSF53474">
    <property type="entry name" value="alpha/beta-Hydrolases"/>
    <property type="match status" value="1"/>
</dbReference>
<dbReference type="Gene3D" id="3.40.50.1820">
    <property type="entry name" value="alpha/beta hydrolase"/>
    <property type="match status" value="1"/>
</dbReference>
<comment type="similarity">
    <text evidence="1 6">Belongs to the type-B carboxylesterase/lipase family.</text>
</comment>
<dbReference type="ESTHER" id="strea-a0a0n5chh2">
    <property type="family name" value="Cholinesterase-like"/>
</dbReference>
<evidence type="ECO:0000256" key="5">
    <source>
        <dbReference type="PIRSR" id="PIRSR600997-1"/>
    </source>
</evidence>
<dbReference type="WBParaSite" id="SPAL_0001728900.1">
    <property type="protein sequence ID" value="SPAL_0001728900.1"/>
    <property type="gene ID" value="SPAL_0001728900"/>
</dbReference>
<feature type="signal peptide" evidence="6">
    <location>
        <begin position="1"/>
        <end position="17"/>
    </location>
</feature>
<keyword evidence="3 6" id="KW-0378">Hydrolase</keyword>
<name>A0A0N5CHH2_STREA</name>
<evidence type="ECO:0000313" key="8">
    <source>
        <dbReference type="Proteomes" id="UP000046392"/>
    </source>
</evidence>
<dbReference type="AlphaFoldDB" id="A0A0N5CHH2"/>
<evidence type="ECO:0000256" key="3">
    <source>
        <dbReference type="ARBA" id="ARBA00022801"/>
    </source>
</evidence>
<feature type="active site" description="Charge relay system" evidence="5">
    <location>
        <position position="534"/>
    </location>
</feature>